<evidence type="ECO:0000313" key="1">
    <source>
        <dbReference type="EMBL" id="ANV97882.1"/>
    </source>
</evidence>
<dbReference type="AlphaFoldDB" id="A0A1B1U5A9"/>
<name>A0A1B1U5A9_9HELI</name>
<dbReference type="KEGG" id="het:BBW65_03290"/>
<organism evidence="1 2">
    <name type="scientific">Helicobacter enhydrae</name>
    <dbReference type="NCBI Taxonomy" id="222136"/>
    <lineage>
        <taxon>Bacteria</taxon>
        <taxon>Pseudomonadati</taxon>
        <taxon>Campylobacterota</taxon>
        <taxon>Epsilonproteobacteria</taxon>
        <taxon>Campylobacterales</taxon>
        <taxon>Helicobacteraceae</taxon>
        <taxon>Helicobacter</taxon>
    </lineage>
</organism>
<protein>
    <submittedName>
        <fullName evidence="1">Uncharacterized protein</fullName>
    </submittedName>
</protein>
<sequence length="59" mass="6731">MIFRIWLEGCGGKCPYSKFAMRGGAQTHPLLTSLQDRASRASRAILFWLHLKFDAKNSF</sequence>
<keyword evidence="2" id="KW-1185">Reference proteome</keyword>
<evidence type="ECO:0000313" key="2">
    <source>
        <dbReference type="Proteomes" id="UP000092884"/>
    </source>
</evidence>
<proteinExistence type="predicted"/>
<accession>A0A1B1U5A9</accession>
<dbReference type="EMBL" id="CP016503">
    <property type="protein sequence ID" value="ANV97882.1"/>
    <property type="molecule type" value="Genomic_DNA"/>
</dbReference>
<reference evidence="2" key="1">
    <citation type="submission" date="2016-07" db="EMBL/GenBank/DDBJ databases">
        <authorList>
            <person name="Florea S."/>
            <person name="Webb J.S."/>
            <person name="Jaromczyk J."/>
            <person name="Schardl C.L."/>
        </authorList>
    </citation>
    <scope>NUCLEOTIDE SEQUENCE [LARGE SCALE GENOMIC DNA]</scope>
    <source>
        <strain evidence="2">MIT 01-6242</strain>
    </source>
</reference>
<dbReference type="Proteomes" id="UP000092884">
    <property type="component" value="Chromosome"/>
</dbReference>
<gene>
    <name evidence="1" type="ORF">BBW65_03290</name>
</gene>